<evidence type="ECO:0000313" key="2">
    <source>
        <dbReference type="EMBL" id="GBE59289.1"/>
    </source>
</evidence>
<dbReference type="EMBL" id="BDSA01000001">
    <property type="protein sequence ID" value="GBE59289.1"/>
    <property type="molecule type" value="Genomic_DNA"/>
</dbReference>
<dbReference type="RefSeq" id="XP_028865532.1">
    <property type="nucleotide sequence ID" value="XM_029009699.1"/>
</dbReference>
<organism evidence="2 3">
    <name type="scientific">Babesia ovata</name>
    <dbReference type="NCBI Taxonomy" id="189622"/>
    <lineage>
        <taxon>Eukaryota</taxon>
        <taxon>Sar</taxon>
        <taxon>Alveolata</taxon>
        <taxon>Apicomplexa</taxon>
        <taxon>Aconoidasida</taxon>
        <taxon>Piroplasmida</taxon>
        <taxon>Babesiidae</taxon>
        <taxon>Babesia</taxon>
    </lineage>
</organism>
<dbReference type="OrthoDB" id="365846at2759"/>
<dbReference type="GeneID" id="39873059"/>
<proteinExistence type="predicted"/>
<keyword evidence="3" id="KW-1185">Reference proteome</keyword>
<evidence type="ECO:0000313" key="3">
    <source>
        <dbReference type="Proteomes" id="UP000236319"/>
    </source>
</evidence>
<sequence length="355" mass="39106">MPRAPPGIRQREVYSELLVSTGLLFEKRHKARQLADLAQLHIQAKCYLDRWVSSEQVNREVEVALEGEGEQSPEIFDTPGDDLHAEGPVIRSVSSNAAYDAEYNWGDHHRTGTKVYLATSSSVNEEGPECGEQSDVGDADDIDNPAQSATTVLVDNIGRVDPVAKTTSGDAVVNILGEDETPAGALEETGDAKKIKRYPNLTVAKIIWTSCFLTQLIVSAAIVITLYLSNRFGWNEKFRSLHIVYPFAAYFSTRVIAQGAIDWTLTRYVRSYQTVAKTYTRQELYRVINGTINNTCLVLAVAAASLPNTVSEDSITYATVTSPYIGIIAAILSINVVATLYQCFSKYRLLRDLSA</sequence>
<feature type="transmembrane region" description="Helical" evidence="1">
    <location>
        <begin position="284"/>
        <end position="304"/>
    </location>
</feature>
<protein>
    <submittedName>
        <fullName evidence="2">Thiamine pathway transporter THI73-like protein</fullName>
    </submittedName>
</protein>
<keyword evidence="1" id="KW-0472">Membrane</keyword>
<feature type="transmembrane region" description="Helical" evidence="1">
    <location>
        <begin position="243"/>
        <end position="263"/>
    </location>
</feature>
<keyword evidence="1" id="KW-0812">Transmembrane</keyword>
<feature type="transmembrane region" description="Helical" evidence="1">
    <location>
        <begin position="206"/>
        <end position="228"/>
    </location>
</feature>
<feature type="transmembrane region" description="Helical" evidence="1">
    <location>
        <begin position="324"/>
        <end position="344"/>
    </location>
</feature>
<dbReference type="AlphaFoldDB" id="A0A2H6K8L0"/>
<dbReference type="Proteomes" id="UP000236319">
    <property type="component" value="Unassembled WGS sequence"/>
</dbReference>
<name>A0A2H6K8L0_9APIC</name>
<comment type="caution">
    <text evidence="2">The sequence shown here is derived from an EMBL/GenBank/DDBJ whole genome shotgun (WGS) entry which is preliminary data.</text>
</comment>
<evidence type="ECO:0000256" key="1">
    <source>
        <dbReference type="SAM" id="Phobius"/>
    </source>
</evidence>
<keyword evidence="1" id="KW-1133">Transmembrane helix</keyword>
<accession>A0A2H6K8L0</accession>
<reference evidence="2 3" key="1">
    <citation type="journal article" date="2017" name="BMC Genomics">
        <title>Whole-genome assembly of Babesia ovata and comparative genomics between closely related pathogens.</title>
        <authorList>
            <person name="Yamagishi J."/>
            <person name="Asada M."/>
            <person name="Hakimi H."/>
            <person name="Tanaka T.Q."/>
            <person name="Sugimoto C."/>
            <person name="Kawazu S."/>
        </authorList>
    </citation>
    <scope>NUCLEOTIDE SEQUENCE [LARGE SCALE GENOMIC DNA]</scope>
    <source>
        <strain evidence="2 3">Miyake</strain>
    </source>
</reference>
<gene>
    <name evidence="2" type="ORF">BOVATA_007820</name>
</gene>
<dbReference type="VEuPathDB" id="PiroplasmaDB:BOVATA_007820"/>